<dbReference type="EMBL" id="RBIL01000001">
    <property type="protein sequence ID" value="RKQ92595.1"/>
    <property type="molecule type" value="Genomic_DNA"/>
</dbReference>
<evidence type="ECO:0000313" key="1">
    <source>
        <dbReference type="EMBL" id="RKQ92595.1"/>
    </source>
</evidence>
<proteinExistence type="predicted"/>
<name>A0A660LEG3_9ACTN</name>
<dbReference type="Proteomes" id="UP000278962">
    <property type="component" value="Unassembled WGS sequence"/>
</dbReference>
<keyword evidence="2" id="KW-1185">Reference proteome</keyword>
<gene>
    <name evidence="1" type="ORF">C8N24_2447</name>
</gene>
<dbReference type="AlphaFoldDB" id="A0A660LEG3"/>
<reference evidence="1 2" key="1">
    <citation type="submission" date="2018-10" db="EMBL/GenBank/DDBJ databases">
        <title>Genomic Encyclopedia of Archaeal and Bacterial Type Strains, Phase II (KMG-II): from individual species to whole genera.</title>
        <authorList>
            <person name="Goeker M."/>
        </authorList>
    </citation>
    <scope>NUCLEOTIDE SEQUENCE [LARGE SCALE GENOMIC DNA]</scope>
    <source>
        <strain evidence="1 2">DSM 14954</strain>
    </source>
</reference>
<sequence length="146" mass="16293">MGRVLALVSGGLVFFLLLLAGAVYFTRDEDNFQSDNLLAEDFTLAVNQAAQESGRLDLRDIATFPYDEVLLVQPGTPRDAITERLGREWTGIDTVDGGDLLIFLRHDEVVRFTDYRGTGRFEGFERPFDELPNVLTVDAGRVIRPG</sequence>
<protein>
    <submittedName>
        <fullName evidence="1">Uncharacterized protein</fullName>
    </submittedName>
</protein>
<organism evidence="1 2">
    <name type="scientific">Solirubrobacter pauli</name>
    <dbReference type="NCBI Taxonomy" id="166793"/>
    <lineage>
        <taxon>Bacteria</taxon>
        <taxon>Bacillati</taxon>
        <taxon>Actinomycetota</taxon>
        <taxon>Thermoleophilia</taxon>
        <taxon>Solirubrobacterales</taxon>
        <taxon>Solirubrobacteraceae</taxon>
        <taxon>Solirubrobacter</taxon>
    </lineage>
</organism>
<accession>A0A660LEG3</accession>
<evidence type="ECO:0000313" key="2">
    <source>
        <dbReference type="Proteomes" id="UP000278962"/>
    </source>
</evidence>
<dbReference type="RefSeq" id="WP_245971837.1">
    <property type="nucleotide sequence ID" value="NZ_RBIL01000001.1"/>
</dbReference>
<comment type="caution">
    <text evidence="1">The sequence shown here is derived from an EMBL/GenBank/DDBJ whole genome shotgun (WGS) entry which is preliminary data.</text>
</comment>